<feature type="transmembrane region" description="Helical" evidence="1">
    <location>
        <begin position="67"/>
        <end position="86"/>
    </location>
</feature>
<dbReference type="EMBL" id="CP134500">
    <property type="protein sequence ID" value="WNF26999.1"/>
    <property type="molecule type" value="Genomic_DNA"/>
</dbReference>
<name>A0ABY9VV12_9ACTN</name>
<feature type="transmembrane region" description="Helical" evidence="1">
    <location>
        <begin position="107"/>
        <end position="124"/>
    </location>
</feature>
<sequence>MLTSSFSTTHWWIAAAVSGIALAVAAQFLAATAKGRVLTALLPMAGAASVVVDSAVRDYEGNTPLALYTATMLGLTLCRIIFAGYLRRQREVVRSGQQMEPLTGKQTALFFLTFTAVVTAMAVVL</sequence>
<keyword evidence="1" id="KW-0812">Transmembrane</keyword>
<keyword evidence="3" id="KW-1185">Reference proteome</keyword>
<feature type="transmembrane region" description="Helical" evidence="1">
    <location>
        <begin position="37"/>
        <end position="55"/>
    </location>
</feature>
<protein>
    <recommendedName>
        <fullName evidence="4">Integral membrane protein</fullName>
    </recommendedName>
</protein>
<proteinExistence type="predicted"/>
<keyword evidence="1" id="KW-0472">Membrane</keyword>
<reference evidence="2 3" key="1">
    <citation type="submission" date="2023-09" db="EMBL/GenBank/DDBJ databases">
        <title>Genome completion map analysis of the actinomycetes C11-1.</title>
        <authorList>
            <person name="Qin P."/>
            <person name="Guan P."/>
        </authorList>
    </citation>
    <scope>NUCLEOTIDE SEQUENCE [LARGE SCALE GENOMIC DNA]</scope>
    <source>
        <strain evidence="2 3">C11-1</strain>
    </source>
</reference>
<dbReference type="Proteomes" id="UP001303236">
    <property type="component" value="Chromosome"/>
</dbReference>
<evidence type="ECO:0008006" key="4">
    <source>
        <dbReference type="Google" id="ProtNLM"/>
    </source>
</evidence>
<evidence type="ECO:0000313" key="2">
    <source>
        <dbReference type="EMBL" id="WNF26999.1"/>
    </source>
</evidence>
<evidence type="ECO:0000313" key="3">
    <source>
        <dbReference type="Proteomes" id="UP001303236"/>
    </source>
</evidence>
<organism evidence="2 3">
    <name type="scientific">Streptomyces durocortorensis</name>
    <dbReference type="NCBI Taxonomy" id="2811104"/>
    <lineage>
        <taxon>Bacteria</taxon>
        <taxon>Bacillati</taxon>
        <taxon>Actinomycetota</taxon>
        <taxon>Actinomycetes</taxon>
        <taxon>Kitasatosporales</taxon>
        <taxon>Streptomycetaceae</taxon>
        <taxon>Streptomyces</taxon>
    </lineage>
</organism>
<feature type="transmembrane region" description="Helical" evidence="1">
    <location>
        <begin position="12"/>
        <end position="30"/>
    </location>
</feature>
<keyword evidence="1" id="KW-1133">Transmembrane helix</keyword>
<gene>
    <name evidence="2" type="ORF">RI138_09200</name>
</gene>
<evidence type="ECO:0000256" key="1">
    <source>
        <dbReference type="SAM" id="Phobius"/>
    </source>
</evidence>
<accession>A0ABY9VV12</accession>